<dbReference type="InterPro" id="IPR042241">
    <property type="entry name" value="GCP_C_sf"/>
</dbReference>
<comment type="similarity">
    <text evidence="2 6">Belongs to the TUBGCP family.</text>
</comment>
<keyword evidence="4 6" id="KW-0493">Microtubule</keyword>
<evidence type="ECO:0000313" key="9">
    <source>
        <dbReference type="EMBL" id="ORZ35296.1"/>
    </source>
</evidence>
<dbReference type="GO" id="GO:0051011">
    <property type="term" value="F:microtubule minus-end binding"/>
    <property type="evidence" value="ECO:0007669"/>
    <property type="project" value="TreeGrafter"/>
</dbReference>
<dbReference type="STRING" id="765915.A0A1Y2HL53"/>
<accession>A0A1Y2HL53</accession>
<dbReference type="GO" id="GO:0031122">
    <property type="term" value="P:cytoplasmic microtubule organization"/>
    <property type="evidence" value="ECO:0007669"/>
    <property type="project" value="TreeGrafter"/>
</dbReference>
<comment type="subcellular location">
    <subcellularLocation>
        <location evidence="1 6">Cytoplasm</location>
        <location evidence="1 6">Cytoskeleton</location>
        <location evidence="1 6">Microtubule organizing center</location>
    </subcellularLocation>
</comment>
<evidence type="ECO:0000256" key="1">
    <source>
        <dbReference type="ARBA" id="ARBA00004267"/>
    </source>
</evidence>
<evidence type="ECO:0000256" key="2">
    <source>
        <dbReference type="ARBA" id="ARBA00010337"/>
    </source>
</evidence>
<feature type="domain" description="Gamma tubulin complex component protein N-terminal" evidence="8">
    <location>
        <begin position="2"/>
        <end position="339"/>
    </location>
</feature>
<evidence type="ECO:0000256" key="5">
    <source>
        <dbReference type="ARBA" id="ARBA00023212"/>
    </source>
</evidence>
<gene>
    <name evidence="9" type="ORF">BCR44DRAFT_60138</name>
</gene>
<evidence type="ECO:0000256" key="4">
    <source>
        <dbReference type="ARBA" id="ARBA00022701"/>
    </source>
</evidence>
<dbReference type="PANTHER" id="PTHR19302">
    <property type="entry name" value="GAMMA TUBULIN COMPLEX PROTEIN"/>
    <property type="match status" value="1"/>
</dbReference>
<protein>
    <recommendedName>
        <fullName evidence="6">Spindle pole body component</fullName>
    </recommendedName>
</protein>
<dbReference type="AlphaFoldDB" id="A0A1Y2HL53"/>
<dbReference type="InterPro" id="IPR040457">
    <property type="entry name" value="GCP_C"/>
</dbReference>
<dbReference type="GO" id="GO:0000922">
    <property type="term" value="C:spindle pole"/>
    <property type="evidence" value="ECO:0007669"/>
    <property type="project" value="InterPro"/>
</dbReference>
<dbReference type="InterPro" id="IPR007259">
    <property type="entry name" value="GCP"/>
</dbReference>
<evidence type="ECO:0000313" key="10">
    <source>
        <dbReference type="Proteomes" id="UP000193411"/>
    </source>
</evidence>
<dbReference type="Gene3D" id="1.20.120.1900">
    <property type="entry name" value="Gamma-tubulin complex, C-terminal domain"/>
    <property type="match status" value="1"/>
</dbReference>
<sequence length="830" mass="91779">MLHELLVSMTGVPTDIFVPFPPHPLTPTTFIVRSDFPHLHPAERASLNRLAQLGFWAKKLASFVHSESLPPGSIGTRPSAAGLYSHGFAQGIRAVLDQYLETVDQTETDLLSAHARPHAMPLNDIDSDRLMAGVDADGMPRTPLSSLLVTFSVPSLVLESTLRLVDEFTSNRDAYFGSKLLDLILPRILDGREPVAKAMRMIAHAVLRVFFKHLSGYLLHATAFDPKNEFFVQPVTQEDSPTASDSRLRDQFTFEPSLVPSTLISSQLAETIVFTVTSSYIVQKSARHAELVTPDMWQNQLQILARLLDLQTDLRPLDLELAMDLIRRDYTNALWQIMVLDEKLLDYLNAIRNVFLGGNLDLLRHFLTRVAHLERKSTLGHSSFGISERELNFLLQSTYSQVVARTAADASSPDALLMKQFRFSWSAMDTSAAQPMDTDRRTEYLPFRNLAAPSSTSSSSQSRSIPNPTTLHLTLSIPWPLSLIVTPPHLSAYNATYQALAHVHRVQLRLHHLHFILRDASTDTKRNPPLGPVAMLAQVAATYRAELVATLAGISDAMSAVIESETRALVKDIQEMAAHDDDDQVVVPGSAVQHQHAKLATVADWHARHDAYVHGVQAAVLLYPHTSTRSLRESVVKLLDLADTFAGVVEAGVGEQVQRRWRRVDEMGDKMGRVVAGDRERVQGFGLVGVPGDKGATRSLDEWQVLVGQAAAEFHQEAKFLHRMLVAARASGAQIVQEMLIRLDYNKHWSLGPLRLAGGKTAVHVDEHDDPMGSDLSDTDGGDDLVGRGPRGAYANGGNDDAARARRWEVLEDTWMSGVNRGGEQHLPTY</sequence>
<keyword evidence="10" id="KW-1185">Reference proteome</keyword>
<dbReference type="GO" id="GO:0043015">
    <property type="term" value="F:gamma-tubulin binding"/>
    <property type="evidence" value="ECO:0007669"/>
    <property type="project" value="InterPro"/>
</dbReference>
<keyword evidence="3 6" id="KW-0963">Cytoplasm</keyword>
<name>A0A1Y2HL53_9FUNG</name>
<dbReference type="GO" id="GO:0005874">
    <property type="term" value="C:microtubule"/>
    <property type="evidence" value="ECO:0007669"/>
    <property type="project" value="UniProtKB-KW"/>
</dbReference>
<dbReference type="OrthoDB" id="1608002at2759"/>
<dbReference type="GO" id="GO:0000278">
    <property type="term" value="P:mitotic cell cycle"/>
    <property type="evidence" value="ECO:0007669"/>
    <property type="project" value="TreeGrafter"/>
</dbReference>
<keyword evidence="5 6" id="KW-0206">Cytoskeleton</keyword>
<proteinExistence type="inferred from homology"/>
<comment type="caution">
    <text evidence="9">The sequence shown here is derived from an EMBL/GenBank/DDBJ whole genome shotgun (WGS) entry which is preliminary data.</text>
</comment>
<evidence type="ECO:0000256" key="3">
    <source>
        <dbReference type="ARBA" id="ARBA00022490"/>
    </source>
</evidence>
<organism evidence="9 10">
    <name type="scientific">Catenaria anguillulae PL171</name>
    <dbReference type="NCBI Taxonomy" id="765915"/>
    <lineage>
        <taxon>Eukaryota</taxon>
        <taxon>Fungi</taxon>
        <taxon>Fungi incertae sedis</taxon>
        <taxon>Blastocladiomycota</taxon>
        <taxon>Blastocladiomycetes</taxon>
        <taxon>Blastocladiales</taxon>
        <taxon>Catenariaceae</taxon>
        <taxon>Catenaria</taxon>
    </lineage>
</organism>
<evidence type="ECO:0000259" key="8">
    <source>
        <dbReference type="Pfam" id="PF17681"/>
    </source>
</evidence>
<dbReference type="GO" id="GO:0007020">
    <property type="term" value="P:microtubule nucleation"/>
    <property type="evidence" value="ECO:0007669"/>
    <property type="project" value="InterPro"/>
</dbReference>
<dbReference type="PANTHER" id="PTHR19302:SF27">
    <property type="entry name" value="GAMMA-TUBULIN COMPLEX COMPONENT 4"/>
    <property type="match status" value="1"/>
</dbReference>
<dbReference type="GO" id="GO:0000930">
    <property type="term" value="C:gamma-tubulin complex"/>
    <property type="evidence" value="ECO:0007669"/>
    <property type="project" value="UniProtKB-ARBA"/>
</dbReference>
<dbReference type="EMBL" id="MCFL01000023">
    <property type="protein sequence ID" value="ORZ35296.1"/>
    <property type="molecule type" value="Genomic_DNA"/>
</dbReference>
<feature type="domain" description="Gamma tubulin complex component C-terminal" evidence="7">
    <location>
        <begin position="344"/>
        <end position="749"/>
    </location>
</feature>
<evidence type="ECO:0000259" key="7">
    <source>
        <dbReference type="Pfam" id="PF04130"/>
    </source>
</evidence>
<evidence type="ECO:0000256" key="6">
    <source>
        <dbReference type="RuleBase" id="RU363050"/>
    </source>
</evidence>
<dbReference type="GO" id="GO:0005816">
    <property type="term" value="C:spindle pole body"/>
    <property type="evidence" value="ECO:0007669"/>
    <property type="project" value="UniProtKB-ARBA"/>
</dbReference>
<dbReference type="GO" id="GO:0051225">
    <property type="term" value="P:spindle assembly"/>
    <property type="evidence" value="ECO:0007669"/>
    <property type="project" value="TreeGrafter"/>
</dbReference>
<dbReference type="Pfam" id="PF04130">
    <property type="entry name" value="GCP_C_terminal"/>
    <property type="match status" value="1"/>
</dbReference>
<dbReference type="Proteomes" id="UP000193411">
    <property type="component" value="Unassembled WGS sequence"/>
</dbReference>
<dbReference type="Pfam" id="PF17681">
    <property type="entry name" value="GCP_N_terminal"/>
    <property type="match status" value="1"/>
</dbReference>
<reference evidence="9 10" key="1">
    <citation type="submission" date="2016-07" db="EMBL/GenBank/DDBJ databases">
        <title>Pervasive Adenine N6-methylation of Active Genes in Fungi.</title>
        <authorList>
            <consortium name="DOE Joint Genome Institute"/>
            <person name="Mondo S.J."/>
            <person name="Dannebaum R.O."/>
            <person name="Kuo R.C."/>
            <person name="Labutti K."/>
            <person name="Haridas S."/>
            <person name="Kuo A."/>
            <person name="Salamov A."/>
            <person name="Ahrendt S.R."/>
            <person name="Lipzen A."/>
            <person name="Sullivan W."/>
            <person name="Andreopoulos W.B."/>
            <person name="Clum A."/>
            <person name="Lindquist E."/>
            <person name="Daum C."/>
            <person name="Ramamoorthy G.K."/>
            <person name="Gryganskyi A."/>
            <person name="Culley D."/>
            <person name="Magnuson J.K."/>
            <person name="James T.Y."/>
            <person name="O'Malley M.A."/>
            <person name="Stajich J.E."/>
            <person name="Spatafora J.W."/>
            <person name="Visel A."/>
            <person name="Grigoriev I.V."/>
        </authorList>
    </citation>
    <scope>NUCLEOTIDE SEQUENCE [LARGE SCALE GENOMIC DNA]</scope>
    <source>
        <strain evidence="9 10">PL171</strain>
    </source>
</reference>
<dbReference type="GO" id="GO:0051321">
    <property type="term" value="P:meiotic cell cycle"/>
    <property type="evidence" value="ECO:0007669"/>
    <property type="project" value="TreeGrafter"/>
</dbReference>
<dbReference type="InterPro" id="IPR041470">
    <property type="entry name" value="GCP_N"/>
</dbReference>